<organism evidence="2 3">
    <name type="scientific">Nonomuraea polychroma</name>
    <dbReference type="NCBI Taxonomy" id="46176"/>
    <lineage>
        <taxon>Bacteria</taxon>
        <taxon>Bacillati</taxon>
        <taxon>Actinomycetota</taxon>
        <taxon>Actinomycetes</taxon>
        <taxon>Streptosporangiales</taxon>
        <taxon>Streptosporangiaceae</taxon>
        <taxon>Nonomuraea</taxon>
    </lineage>
</organism>
<evidence type="ECO:0000313" key="2">
    <source>
        <dbReference type="EMBL" id="RVX39253.1"/>
    </source>
</evidence>
<sequence length="64" mass="6571">MLVGIVVWIVGAQDWNFVLALGGPVILLVVLGAVCVSITRMSDVEWSPAGQEQALPAAGARPGA</sequence>
<keyword evidence="1" id="KW-0812">Transmembrane</keyword>
<feature type="transmembrane region" description="Helical" evidence="1">
    <location>
        <begin position="17"/>
        <end position="38"/>
    </location>
</feature>
<evidence type="ECO:0000256" key="1">
    <source>
        <dbReference type="SAM" id="Phobius"/>
    </source>
</evidence>
<dbReference type="AlphaFoldDB" id="A0A438M162"/>
<protein>
    <submittedName>
        <fullName evidence="2">Uncharacterized protein</fullName>
    </submittedName>
</protein>
<proteinExistence type="predicted"/>
<dbReference type="Proteomes" id="UP000284824">
    <property type="component" value="Unassembled WGS sequence"/>
</dbReference>
<keyword evidence="1" id="KW-1133">Transmembrane helix</keyword>
<comment type="caution">
    <text evidence="2">The sequence shown here is derived from an EMBL/GenBank/DDBJ whole genome shotgun (WGS) entry which is preliminary data.</text>
</comment>
<name>A0A438M162_9ACTN</name>
<accession>A0A438M162</accession>
<keyword evidence="3" id="KW-1185">Reference proteome</keyword>
<evidence type="ECO:0000313" key="3">
    <source>
        <dbReference type="Proteomes" id="UP000284824"/>
    </source>
</evidence>
<dbReference type="EMBL" id="SAUN01000001">
    <property type="protein sequence ID" value="RVX39253.1"/>
    <property type="molecule type" value="Genomic_DNA"/>
</dbReference>
<keyword evidence="1" id="KW-0472">Membrane</keyword>
<gene>
    <name evidence="2" type="ORF">EDD27_1601</name>
</gene>
<dbReference type="RefSeq" id="WP_127931783.1">
    <property type="nucleotide sequence ID" value="NZ_SAUN01000001.1"/>
</dbReference>
<reference evidence="2 3" key="1">
    <citation type="submission" date="2019-01" db="EMBL/GenBank/DDBJ databases">
        <title>Sequencing the genomes of 1000 actinobacteria strains.</title>
        <authorList>
            <person name="Klenk H.-P."/>
        </authorList>
    </citation>
    <scope>NUCLEOTIDE SEQUENCE [LARGE SCALE GENOMIC DNA]</scope>
    <source>
        <strain evidence="2 3">DSM 43925</strain>
    </source>
</reference>